<accession>C9K7J0</accession>
<proteinExistence type="predicted"/>
<dbReference type="SUPFAM" id="SSF52777">
    <property type="entry name" value="CoA-dependent acyltransferases"/>
    <property type="match status" value="2"/>
</dbReference>
<dbReference type="GO" id="GO:0003824">
    <property type="term" value="F:catalytic activity"/>
    <property type="evidence" value="ECO:0007669"/>
    <property type="project" value="InterPro"/>
</dbReference>
<dbReference type="VEuPathDB" id="FungiDB:CC77DRAFT_1065195"/>
<dbReference type="Gene3D" id="3.30.559.30">
    <property type="entry name" value="Nonribosomal peptide synthetase, condensation domain"/>
    <property type="match status" value="1"/>
</dbReference>
<dbReference type="GO" id="GO:0043041">
    <property type="term" value="P:amino acid activation for nonribosomal peptide biosynthetic process"/>
    <property type="evidence" value="ECO:0007669"/>
    <property type="project" value="TreeGrafter"/>
</dbReference>
<dbReference type="PANTHER" id="PTHR45527">
    <property type="entry name" value="NONRIBOSOMAL PEPTIDE SYNTHETASE"/>
    <property type="match status" value="1"/>
</dbReference>
<dbReference type="Pfam" id="PF00668">
    <property type="entry name" value="Condensation"/>
    <property type="match status" value="1"/>
</dbReference>
<dbReference type="InterPro" id="IPR001242">
    <property type="entry name" value="Condensation_dom"/>
</dbReference>
<dbReference type="PANTHER" id="PTHR45527:SF1">
    <property type="entry name" value="FATTY ACID SYNTHASE"/>
    <property type="match status" value="1"/>
</dbReference>
<reference evidence="2" key="1">
    <citation type="submission" date="2009-10" db="EMBL/GenBank/DDBJ databases">
        <title>A Zn(II)2Cys6 transcription regulator encoded by the AMT gene cluster negatively controls AM-toxin production in the apple pathotype of Alternaria alternata.</title>
        <authorList>
            <person name="Harimoto Y."/>
            <person name="Kodama M."/>
            <person name="Yamamoto M."/>
            <person name="Otani H."/>
            <person name="Tsuge T."/>
        </authorList>
    </citation>
    <scope>NUCLEOTIDE SEQUENCE</scope>
    <source>
        <strain evidence="2">NBRC 8984</strain>
    </source>
</reference>
<dbReference type="InterPro" id="IPR023213">
    <property type="entry name" value="CAT-like_dom_sf"/>
</dbReference>
<name>C9K7J0_ALTAL</name>
<dbReference type="GO" id="GO:0005737">
    <property type="term" value="C:cytoplasm"/>
    <property type="evidence" value="ECO:0007669"/>
    <property type="project" value="TreeGrafter"/>
</dbReference>
<dbReference type="GO" id="GO:0044550">
    <property type="term" value="P:secondary metabolite biosynthetic process"/>
    <property type="evidence" value="ECO:0007669"/>
    <property type="project" value="TreeGrafter"/>
</dbReference>
<sequence>MNQYLLPLAVRIRGPLQLAALQSAVQALEHHYESLCTTFATVEGANVHAVQSPHAKEVNVIDMLTGDEQGVAAAARQDQTTPFDLRTESRWRASIYHISKDDHVLSIVMHYVVSDLWSINVIMNELAMFYSASMRGLDPLSQVPPVPIEYRELSLWQRQQAQVSKHHQQLSYWVAQLQTSRPAELLCDKPRPATLSGQIDTRSLKIGGPLYADLHQFCQLHGVTRFAALLAAFRVTHFRLTGQDDAIIGTVNANCDRWEVKDTTGFFVNMQCLRLTVREESFEELVQQVQAVVVASHANADVPFESVISELKNDRDLSRRPLVQLVFAMHSKPELGQLRLEGVETENFGNRELWKHSILKV</sequence>
<evidence type="ECO:0000313" key="2">
    <source>
        <dbReference type="EMBL" id="BAI44814.1"/>
    </source>
</evidence>
<dbReference type="EMBL" id="AB525200">
    <property type="protein sequence ID" value="BAI44814.1"/>
    <property type="molecule type" value="Genomic_DNA"/>
</dbReference>
<organism evidence="2">
    <name type="scientific">Alternaria alternata</name>
    <name type="common">Alternaria rot fungus</name>
    <name type="synonym">Torula alternata</name>
    <dbReference type="NCBI Taxonomy" id="5599"/>
    <lineage>
        <taxon>Eukaryota</taxon>
        <taxon>Fungi</taxon>
        <taxon>Dikarya</taxon>
        <taxon>Ascomycota</taxon>
        <taxon>Pezizomycotina</taxon>
        <taxon>Dothideomycetes</taxon>
        <taxon>Pleosporomycetidae</taxon>
        <taxon>Pleosporales</taxon>
        <taxon>Pleosporineae</taxon>
        <taxon>Pleosporaceae</taxon>
        <taxon>Alternaria</taxon>
        <taxon>Alternaria sect. Alternaria</taxon>
        <taxon>Alternaria alternata complex</taxon>
    </lineage>
</organism>
<gene>
    <name evidence="2" type="primary">ORF27</name>
</gene>
<dbReference type="AlphaFoldDB" id="C9K7J0"/>
<evidence type="ECO:0000259" key="1">
    <source>
        <dbReference type="Pfam" id="PF00668"/>
    </source>
</evidence>
<dbReference type="GO" id="GO:0031177">
    <property type="term" value="F:phosphopantetheine binding"/>
    <property type="evidence" value="ECO:0007669"/>
    <property type="project" value="TreeGrafter"/>
</dbReference>
<feature type="domain" description="Condensation" evidence="1">
    <location>
        <begin position="3"/>
        <end position="332"/>
    </location>
</feature>
<dbReference type="CDD" id="cd19531">
    <property type="entry name" value="LCL_NRPS-like"/>
    <property type="match status" value="1"/>
</dbReference>
<protein>
    <submittedName>
        <fullName evidence="2">Condensation domain containing protein</fullName>
    </submittedName>
</protein>
<dbReference type="Gene3D" id="3.30.559.10">
    <property type="entry name" value="Chloramphenicol acetyltransferase-like domain"/>
    <property type="match status" value="1"/>
</dbReference>